<accession>A0A3G6JE40</accession>
<name>A0A3G6JE40_9CORY</name>
<feature type="region of interest" description="Disordered" evidence="1">
    <location>
        <begin position="26"/>
        <end position="95"/>
    </location>
</feature>
<dbReference type="Proteomes" id="UP000269019">
    <property type="component" value="Chromosome"/>
</dbReference>
<dbReference type="EMBL" id="CP033896">
    <property type="protein sequence ID" value="AZA14404.1"/>
    <property type="molecule type" value="Genomic_DNA"/>
</dbReference>
<reference evidence="2 3" key="1">
    <citation type="submission" date="2018-11" db="EMBL/GenBank/DDBJ databases">
        <authorList>
            <person name="Kleinhagauer T."/>
            <person name="Glaeser S.P."/>
            <person name="Spergser J."/>
            <person name="Ruckert C."/>
            <person name="Kaempfer P."/>
            <person name="Busse H.-J."/>
        </authorList>
    </citation>
    <scope>NUCLEOTIDE SEQUENCE [LARGE SCALE GENOMIC DNA]</scope>
    <source>
        <strain evidence="2 3">200CH</strain>
    </source>
</reference>
<dbReference type="AlphaFoldDB" id="A0A3G6JE40"/>
<proteinExistence type="predicted"/>
<evidence type="ECO:0000256" key="1">
    <source>
        <dbReference type="SAM" id="MobiDB-lite"/>
    </source>
</evidence>
<dbReference type="KEGG" id="ccho:CCHOA_10105"/>
<evidence type="ECO:0000313" key="2">
    <source>
        <dbReference type="EMBL" id="AZA14404.1"/>
    </source>
</evidence>
<keyword evidence="3" id="KW-1185">Reference proteome</keyword>
<evidence type="ECO:0000313" key="3">
    <source>
        <dbReference type="Proteomes" id="UP000269019"/>
    </source>
</evidence>
<sequence length="95" mass="10564">MTCQSNPAIKTHDVGKFKPFRPQTCERSHQLHISRNPTKNCALLRPHRRNQRPITELVGTATQQALSKGLRKSVAATDSGVLPPPRVDLKRSGET</sequence>
<gene>
    <name evidence="2" type="ORF">CCHOA_10105</name>
</gene>
<organism evidence="2 3">
    <name type="scientific">Corynebacterium choanae</name>
    <dbReference type="NCBI Taxonomy" id="1862358"/>
    <lineage>
        <taxon>Bacteria</taxon>
        <taxon>Bacillati</taxon>
        <taxon>Actinomycetota</taxon>
        <taxon>Actinomycetes</taxon>
        <taxon>Mycobacteriales</taxon>
        <taxon>Corynebacteriaceae</taxon>
        <taxon>Corynebacterium</taxon>
    </lineage>
</organism>
<protein>
    <submittedName>
        <fullName evidence="2">Uncharacterized protein</fullName>
    </submittedName>
</protein>